<keyword evidence="1 2" id="KW-0732">Signal</keyword>
<organism evidence="3">
    <name type="scientific">Herbaspirillum huttiense subsp. nephrolepidis</name>
    <dbReference type="NCBI Taxonomy" id="3075126"/>
    <lineage>
        <taxon>Bacteria</taxon>
        <taxon>Pseudomonadati</taxon>
        <taxon>Pseudomonadota</taxon>
        <taxon>Betaproteobacteria</taxon>
        <taxon>Burkholderiales</taxon>
        <taxon>Oxalobacteraceae</taxon>
        <taxon>Herbaspirillum</taxon>
    </lineage>
</organism>
<feature type="chain" id="PRO_5041917344" evidence="2">
    <location>
        <begin position="22"/>
        <end position="343"/>
    </location>
</feature>
<accession>A0AAE4G6N3</accession>
<proteinExistence type="predicted"/>
<protein>
    <submittedName>
        <fullName evidence="3">ABC transporter substrate-binding protein</fullName>
    </submittedName>
</protein>
<evidence type="ECO:0000256" key="2">
    <source>
        <dbReference type="SAM" id="SignalP"/>
    </source>
</evidence>
<gene>
    <name evidence="3" type="ORF">RJN63_08005</name>
</gene>
<dbReference type="SUPFAM" id="SSF53850">
    <property type="entry name" value="Periplasmic binding protein-like II"/>
    <property type="match status" value="1"/>
</dbReference>
<dbReference type="InterPro" id="IPR006059">
    <property type="entry name" value="SBP"/>
</dbReference>
<name>A0AAE4G6N3_9BURK</name>
<dbReference type="GO" id="GO:0015888">
    <property type="term" value="P:thiamine transport"/>
    <property type="evidence" value="ECO:0007669"/>
    <property type="project" value="TreeGrafter"/>
</dbReference>
<dbReference type="GO" id="GO:0030975">
    <property type="term" value="F:thiamine binding"/>
    <property type="evidence" value="ECO:0007669"/>
    <property type="project" value="TreeGrafter"/>
</dbReference>
<dbReference type="GO" id="GO:0030288">
    <property type="term" value="C:outer membrane-bounded periplasmic space"/>
    <property type="evidence" value="ECO:0007669"/>
    <property type="project" value="TreeGrafter"/>
</dbReference>
<dbReference type="EMBL" id="JAVRAA010000003">
    <property type="protein sequence ID" value="MDT0336766.1"/>
    <property type="molecule type" value="Genomic_DNA"/>
</dbReference>
<comment type="caution">
    <text evidence="3">The sequence shown here is derived from an EMBL/GenBank/DDBJ whole genome shotgun (WGS) entry which is preliminary data.</text>
</comment>
<dbReference type="Pfam" id="PF13416">
    <property type="entry name" value="SBP_bac_8"/>
    <property type="match status" value="1"/>
</dbReference>
<evidence type="ECO:0000256" key="1">
    <source>
        <dbReference type="ARBA" id="ARBA00022729"/>
    </source>
</evidence>
<reference evidence="3" key="1">
    <citation type="submission" date="2023-02" db="EMBL/GenBank/DDBJ databases">
        <title>Description of Herbaspirillum huttiense subsp. nephrolepsisexaltata and Herbaspirillum huttiense subsp. lycopersicon.</title>
        <authorList>
            <person name="Poudel M."/>
            <person name="Sharma A."/>
            <person name="Goss E."/>
            <person name="Tapia J.H."/>
            <person name="Harmon C.M."/>
            <person name="Jones J.B."/>
        </authorList>
    </citation>
    <scope>NUCLEOTIDE SEQUENCE</scope>
    <source>
        <strain evidence="3">NC40101</strain>
    </source>
</reference>
<dbReference type="PANTHER" id="PTHR30006">
    <property type="entry name" value="THIAMINE-BINDING PERIPLASMIC PROTEIN-RELATED"/>
    <property type="match status" value="1"/>
</dbReference>
<dbReference type="AlphaFoldDB" id="A0AAE4G6N3"/>
<sequence length="343" mass="36793">MRSVLGVTMAAALLATATSHAAETVYVGGYGGSTEQAFKEKIIPPFEAKTGSKVVYVSGNSTDLLAKLQAQKGRQEMSLAMIDDGPMYQAVGQGLCARIEEGSGSREAYPNARMIGDKSIGIGFIATGLAYNKEVFARNGWKAPDSWQDLTNPKYKQKVVIPPITNGYGLLTLVMMARLNGGSEEKIAPGFDAMIKKVAPNVLAWEPSPGKMAEMLQTGEAALAVWGNGRVQAVIDQGAPVEFVYPKEGAVALMSAACVVEGAPQPKLAQQFLQYVLSAEVQAILATAQGWGPVNKNTRLAPEVMKRVVYGPEKVGQMIAPNYGVINAQRAEWTNRWNRAVER</sequence>
<dbReference type="Gene3D" id="3.40.190.10">
    <property type="entry name" value="Periplasmic binding protein-like II"/>
    <property type="match status" value="2"/>
</dbReference>
<dbReference type="PANTHER" id="PTHR30006:SF2">
    <property type="entry name" value="ABC TRANSPORTER SUBSTRATE-BINDING PROTEIN"/>
    <property type="match status" value="1"/>
</dbReference>
<dbReference type="GO" id="GO:0030976">
    <property type="term" value="F:thiamine pyrophosphate binding"/>
    <property type="evidence" value="ECO:0007669"/>
    <property type="project" value="TreeGrafter"/>
</dbReference>
<evidence type="ECO:0000313" key="3">
    <source>
        <dbReference type="EMBL" id="MDT0336766.1"/>
    </source>
</evidence>
<dbReference type="RefSeq" id="WP_227022542.1">
    <property type="nucleotide sequence ID" value="NZ_JAVLSM010000004.1"/>
</dbReference>
<feature type="signal peptide" evidence="2">
    <location>
        <begin position="1"/>
        <end position="21"/>
    </location>
</feature>
<dbReference type="CDD" id="cd13589">
    <property type="entry name" value="PBP2_polyamine_RpCGA009"/>
    <property type="match status" value="1"/>
</dbReference>